<proteinExistence type="predicted"/>
<dbReference type="Proteomes" id="UP000712600">
    <property type="component" value="Unassembled WGS sequence"/>
</dbReference>
<dbReference type="EMBL" id="QGKX02001621">
    <property type="protein sequence ID" value="KAF3500458.1"/>
    <property type="molecule type" value="Genomic_DNA"/>
</dbReference>
<accession>A0A8S9NEX8</accession>
<organism evidence="1 2">
    <name type="scientific">Brassica cretica</name>
    <name type="common">Mustard</name>
    <dbReference type="NCBI Taxonomy" id="69181"/>
    <lineage>
        <taxon>Eukaryota</taxon>
        <taxon>Viridiplantae</taxon>
        <taxon>Streptophyta</taxon>
        <taxon>Embryophyta</taxon>
        <taxon>Tracheophyta</taxon>
        <taxon>Spermatophyta</taxon>
        <taxon>Magnoliopsida</taxon>
        <taxon>eudicotyledons</taxon>
        <taxon>Gunneridae</taxon>
        <taxon>Pentapetalae</taxon>
        <taxon>rosids</taxon>
        <taxon>malvids</taxon>
        <taxon>Brassicales</taxon>
        <taxon>Brassicaceae</taxon>
        <taxon>Brassiceae</taxon>
        <taxon>Brassica</taxon>
    </lineage>
</organism>
<evidence type="ECO:0000313" key="1">
    <source>
        <dbReference type="EMBL" id="KAF3500458.1"/>
    </source>
</evidence>
<comment type="caution">
    <text evidence="1">The sequence shown here is derived from an EMBL/GenBank/DDBJ whole genome shotgun (WGS) entry which is preliminary data.</text>
</comment>
<gene>
    <name evidence="1" type="ORF">F2Q69_00039888</name>
</gene>
<protein>
    <submittedName>
        <fullName evidence="1">Uncharacterized protein</fullName>
    </submittedName>
</protein>
<name>A0A8S9NEX8_BRACR</name>
<dbReference type="AlphaFoldDB" id="A0A8S9NEX8"/>
<evidence type="ECO:0000313" key="2">
    <source>
        <dbReference type="Proteomes" id="UP000712600"/>
    </source>
</evidence>
<reference evidence="1" key="1">
    <citation type="submission" date="2019-12" db="EMBL/GenBank/DDBJ databases">
        <title>Genome sequencing and annotation of Brassica cretica.</title>
        <authorList>
            <person name="Studholme D.J."/>
            <person name="Sarris P."/>
        </authorList>
    </citation>
    <scope>NUCLEOTIDE SEQUENCE</scope>
    <source>
        <strain evidence="1">PFS-109/04</strain>
        <tissue evidence="1">Leaf</tissue>
    </source>
</reference>
<sequence>MLIDTQRAHVSPRMRPEACGLTHSRSGGAILLVEAFYKYQHPPFSFIHPSHTKITPKPEFCPIEDFLQLLRGSSAQINLSKKVLFFNDQVEVLSKISLIPWVQFSRSSEARYSTESPKNCPEAKEGAARVEFSPDQYQGRFCPIQDQSRLVHSSRPMGFG</sequence>